<dbReference type="EMBL" id="JBBYXI010000001">
    <property type="protein sequence ID" value="MEN3930107.1"/>
    <property type="molecule type" value="Genomic_DNA"/>
</dbReference>
<reference evidence="1 2" key="1">
    <citation type="submission" date="2024-04" db="EMBL/GenBank/DDBJ databases">
        <title>A novel species isolated from cricket.</title>
        <authorList>
            <person name="Wang H.-C."/>
        </authorList>
    </citation>
    <scope>NUCLEOTIDE SEQUENCE [LARGE SCALE GENOMIC DNA]</scope>
    <source>
        <strain evidence="1 2">WL0021</strain>
    </source>
</reference>
<dbReference type="Gene3D" id="3.40.50.300">
    <property type="entry name" value="P-loop containing nucleotide triphosphate hydrolases"/>
    <property type="match status" value="1"/>
</dbReference>
<dbReference type="Proteomes" id="UP001418637">
    <property type="component" value="Unassembled WGS sequence"/>
</dbReference>
<comment type="caution">
    <text evidence="1">The sequence shown here is derived from an EMBL/GenBank/DDBJ whole genome shotgun (WGS) entry which is preliminary data.</text>
</comment>
<evidence type="ECO:0008006" key="3">
    <source>
        <dbReference type="Google" id="ProtNLM"/>
    </source>
</evidence>
<dbReference type="InterPro" id="IPR027417">
    <property type="entry name" value="P-loop_NTPase"/>
</dbReference>
<gene>
    <name evidence="1" type="ORF">WJT86_03405</name>
</gene>
<protein>
    <recommendedName>
        <fullName evidence="3">AAA domain-containing protein</fullName>
    </recommendedName>
</protein>
<evidence type="ECO:0000313" key="2">
    <source>
        <dbReference type="Proteomes" id="UP001418637"/>
    </source>
</evidence>
<dbReference type="SUPFAM" id="SSF52540">
    <property type="entry name" value="P-loop containing nucleoside triphosphate hydrolases"/>
    <property type="match status" value="1"/>
</dbReference>
<dbReference type="RefSeq" id="WP_346336077.1">
    <property type="nucleotide sequence ID" value="NZ_JBBYXI010000001.1"/>
</dbReference>
<sequence length="166" mass="19362">MSVYIDGIAIQFYKSIGADEQKIFGFKDFNFFIGENNSGKSTLLHFLHQCLANPQKTLNLTFLDIHQGQVTGNFLAKFCISKSKLISNCIEYGKNKRINIKDVLYFNEVVDLISDENNNIWFEFLFRYNKSIGIFHDFNELKSVLKHWKWQSLYRELYPNYSGGGC</sequence>
<organism evidence="1 2">
    <name type="scientific">Hohaiivirga grylli</name>
    <dbReference type="NCBI Taxonomy" id="3133970"/>
    <lineage>
        <taxon>Bacteria</taxon>
        <taxon>Pseudomonadati</taxon>
        <taxon>Pseudomonadota</taxon>
        <taxon>Alphaproteobacteria</taxon>
        <taxon>Hyphomicrobiales</taxon>
        <taxon>Methylobacteriaceae</taxon>
        <taxon>Hohaiivirga</taxon>
    </lineage>
</organism>
<keyword evidence="2" id="KW-1185">Reference proteome</keyword>
<evidence type="ECO:0000313" key="1">
    <source>
        <dbReference type="EMBL" id="MEN3930107.1"/>
    </source>
</evidence>
<proteinExistence type="predicted"/>
<name>A0ABV0BHD1_9HYPH</name>
<accession>A0ABV0BHD1</accession>